<reference evidence="1 2" key="1">
    <citation type="journal article" date="2013" name="PLoS Genet.">
        <title>The genome and development-dependent transcriptomes of Pyronema confluens: a window into fungal evolution.</title>
        <authorList>
            <person name="Traeger S."/>
            <person name="Altegoer F."/>
            <person name="Freitag M."/>
            <person name="Gabaldon T."/>
            <person name="Kempken F."/>
            <person name="Kumar A."/>
            <person name="Marcet-Houben M."/>
            <person name="Poggeler S."/>
            <person name="Stajich J.E."/>
            <person name="Nowrousian M."/>
        </authorList>
    </citation>
    <scope>NUCLEOTIDE SEQUENCE [LARGE SCALE GENOMIC DNA]</scope>
    <source>
        <strain evidence="2">CBS 100304</strain>
        <tissue evidence="1">Vegetative mycelium</tissue>
    </source>
</reference>
<protein>
    <submittedName>
        <fullName evidence="1">Uncharacterized protein</fullName>
    </submittedName>
</protein>
<dbReference type="AlphaFoldDB" id="U4L4F1"/>
<evidence type="ECO:0000313" key="2">
    <source>
        <dbReference type="Proteomes" id="UP000018144"/>
    </source>
</evidence>
<organism evidence="1 2">
    <name type="scientific">Pyronema omphalodes (strain CBS 100304)</name>
    <name type="common">Pyronema confluens</name>
    <dbReference type="NCBI Taxonomy" id="1076935"/>
    <lineage>
        <taxon>Eukaryota</taxon>
        <taxon>Fungi</taxon>
        <taxon>Dikarya</taxon>
        <taxon>Ascomycota</taxon>
        <taxon>Pezizomycotina</taxon>
        <taxon>Pezizomycetes</taxon>
        <taxon>Pezizales</taxon>
        <taxon>Pyronemataceae</taxon>
        <taxon>Pyronema</taxon>
    </lineage>
</organism>
<proteinExistence type="predicted"/>
<gene>
    <name evidence="1" type="ORF">PCON_11491</name>
</gene>
<name>U4L4F1_PYROM</name>
<evidence type="ECO:0000313" key="1">
    <source>
        <dbReference type="EMBL" id="CCX11897.1"/>
    </source>
</evidence>
<keyword evidence="2" id="KW-1185">Reference proteome</keyword>
<dbReference type="EMBL" id="HF935654">
    <property type="protein sequence ID" value="CCX11897.1"/>
    <property type="molecule type" value="Genomic_DNA"/>
</dbReference>
<dbReference type="Proteomes" id="UP000018144">
    <property type="component" value="Unassembled WGS sequence"/>
</dbReference>
<sequence>MTRSRDEVVEPHRNCRASSIAHIINYNNIVFSTVFRGA</sequence>
<accession>U4L4F1</accession>